<proteinExistence type="predicted"/>
<sequence>METETRSTPSHEVDSNVVESSSRVREKVDPAWEHFSLGEDEKGRNTFTCLYYKQTYKGGSINRMKQHLAGIKGDIGSCKKVSHDVRYQMVEYLKEFELKKKAKKQRQEEMFSVPSTNSDIQEDEDVQEVFSSGLTKKSVLGKRKGRGPVDNYFAPRTTPGAQPGLKSVFQSKENVRQDDMAIARWMYDNCISFNAVNSVYYQRMIDAIAVVGPSYKGPSYHAVQVPLLRDQKKEVQLLVDSQRRHWAKVGCTLMADGWTDTRHRSLINFLVYCPRGMIFVKSVDASEIVKSTQNLFKLFDEVVT</sequence>
<accession>A0AAW2BDL0</accession>
<dbReference type="Proteomes" id="UP001459277">
    <property type="component" value="Unassembled WGS sequence"/>
</dbReference>
<feature type="domain" description="DUF659" evidence="2">
    <location>
        <begin position="218"/>
        <end position="303"/>
    </location>
</feature>
<dbReference type="PANTHER" id="PTHR32166">
    <property type="entry name" value="OSJNBA0013A04.12 PROTEIN"/>
    <property type="match status" value="1"/>
</dbReference>
<protein>
    <recommendedName>
        <fullName evidence="2">DUF659 domain-containing protein</fullName>
    </recommendedName>
</protein>
<evidence type="ECO:0000313" key="4">
    <source>
        <dbReference type="Proteomes" id="UP001459277"/>
    </source>
</evidence>
<gene>
    <name evidence="3" type="ORF">SO802_033143</name>
</gene>
<feature type="region of interest" description="Disordered" evidence="1">
    <location>
        <begin position="1"/>
        <end position="22"/>
    </location>
</feature>
<dbReference type="Pfam" id="PF04937">
    <property type="entry name" value="DUF659"/>
    <property type="match status" value="1"/>
</dbReference>
<dbReference type="InterPro" id="IPR007021">
    <property type="entry name" value="DUF659"/>
</dbReference>
<reference evidence="3 4" key="1">
    <citation type="submission" date="2024-01" db="EMBL/GenBank/DDBJ databases">
        <title>A telomere-to-telomere, gap-free genome of sweet tea (Lithocarpus litseifolius).</title>
        <authorList>
            <person name="Zhou J."/>
        </authorList>
    </citation>
    <scope>NUCLEOTIDE SEQUENCE [LARGE SCALE GENOMIC DNA]</scope>
    <source>
        <strain evidence="3">Zhou-2022a</strain>
        <tissue evidence="3">Leaf</tissue>
    </source>
</reference>
<comment type="caution">
    <text evidence="3">The sequence shown here is derived from an EMBL/GenBank/DDBJ whole genome shotgun (WGS) entry which is preliminary data.</text>
</comment>
<evidence type="ECO:0000313" key="3">
    <source>
        <dbReference type="EMBL" id="KAK9983618.1"/>
    </source>
</evidence>
<evidence type="ECO:0000256" key="1">
    <source>
        <dbReference type="SAM" id="MobiDB-lite"/>
    </source>
</evidence>
<evidence type="ECO:0000259" key="2">
    <source>
        <dbReference type="Pfam" id="PF04937"/>
    </source>
</evidence>
<dbReference type="PANTHER" id="PTHR32166:SF121">
    <property type="entry name" value="DUF659 DOMAIN-CONTAINING PROTEIN"/>
    <property type="match status" value="1"/>
</dbReference>
<keyword evidence="4" id="KW-1185">Reference proteome</keyword>
<organism evidence="3 4">
    <name type="scientific">Lithocarpus litseifolius</name>
    <dbReference type="NCBI Taxonomy" id="425828"/>
    <lineage>
        <taxon>Eukaryota</taxon>
        <taxon>Viridiplantae</taxon>
        <taxon>Streptophyta</taxon>
        <taxon>Embryophyta</taxon>
        <taxon>Tracheophyta</taxon>
        <taxon>Spermatophyta</taxon>
        <taxon>Magnoliopsida</taxon>
        <taxon>eudicotyledons</taxon>
        <taxon>Gunneridae</taxon>
        <taxon>Pentapetalae</taxon>
        <taxon>rosids</taxon>
        <taxon>fabids</taxon>
        <taxon>Fagales</taxon>
        <taxon>Fagaceae</taxon>
        <taxon>Lithocarpus</taxon>
    </lineage>
</organism>
<dbReference type="EMBL" id="JAZDWU010000012">
    <property type="protein sequence ID" value="KAK9983618.1"/>
    <property type="molecule type" value="Genomic_DNA"/>
</dbReference>
<dbReference type="AlphaFoldDB" id="A0AAW2BDL0"/>
<name>A0AAW2BDL0_9ROSI</name>